<gene>
    <name evidence="4" type="primary">AlNc14C46G3740</name>
    <name evidence="4" type="ORF">ALNC14_043300</name>
</gene>
<feature type="domain" description="Chromo" evidence="3">
    <location>
        <begin position="2"/>
        <end position="63"/>
    </location>
</feature>
<dbReference type="SUPFAM" id="SSF54160">
    <property type="entry name" value="Chromo domain-like"/>
    <property type="match status" value="1"/>
</dbReference>
<evidence type="ECO:0000256" key="1">
    <source>
        <dbReference type="SAM" id="MobiDB-lite"/>
    </source>
</evidence>
<evidence type="ECO:0000256" key="2">
    <source>
        <dbReference type="SAM" id="Phobius"/>
    </source>
</evidence>
<dbReference type="SMART" id="SM00298">
    <property type="entry name" value="CHROMO"/>
    <property type="match status" value="1"/>
</dbReference>
<feature type="transmembrane region" description="Helical" evidence="2">
    <location>
        <begin position="406"/>
        <end position="427"/>
    </location>
</feature>
<dbReference type="EMBL" id="FR824091">
    <property type="protein sequence ID" value="CCA18187.1"/>
    <property type="molecule type" value="Genomic_DNA"/>
</dbReference>
<protein>
    <submittedName>
        <fullName evidence="4">Chromodomain protein putative</fullName>
    </submittedName>
</protein>
<feature type="transmembrane region" description="Helical" evidence="2">
    <location>
        <begin position="255"/>
        <end position="275"/>
    </location>
</feature>
<keyword evidence="2" id="KW-0472">Membrane</keyword>
<reference evidence="4" key="1">
    <citation type="journal article" date="2011" name="PLoS Biol.">
        <title>Gene gain and loss during evolution of obligate parasitism in the white rust pathogen of Arabidopsis thaliana.</title>
        <authorList>
            <person name="Kemen E."/>
            <person name="Gardiner A."/>
            <person name="Schultz-Larsen T."/>
            <person name="Kemen A.C."/>
            <person name="Balmuth A.L."/>
            <person name="Robert-Seilaniantz A."/>
            <person name="Bailey K."/>
            <person name="Holub E."/>
            <person name="Studholme D.J."/>
            <person name="Maclean D."/>
            <person name="Jones J.D."/>
        </authorList>
    </citation>
    <scope>NUCLEOTIDE SEQUENCE</scope>
</reference>
<feature type="compositionally biased region" description="Basic residues" evidence="1">
    <location>
        <begin position="87"/>
        <end position="107"/>
    </location>
</feature>
<evidence type="ECO:0000313" key="4">
    <source>
        <dbReference type="EMBL" id="CCA18187.1"/>
    </source>
</evidence>
<organism evidence="4">
    <name type="scientific">Albugo laibachii Nc14</name>
    <dbReference type="NCBI Taxonomy" id="890382"/>
    <lineage>
        <taxon>Eukaryota</taxon>
        <taxon>Sar</taxon>
        <taxon>Stramenopiles</taxon>
        <taxon>Oomycota</taxon>
        <taxon>Peronosporomycetes</taxon>
        <taxon>Albuginales</taxon>
        <taxon>Albuginaceae</taxon>
        <taxon>Albugo</taxon>
    </lineage>
</organism>
<dbReference type="InterPro" id="IPR000953">
    <property type="entry name" value="Chromo/chromo_shadow_dom"/>
</dbReference>
<keyword evidence="2" id="KW-0812">Transmembrane</keyword>
<feature type="transmembrane region" description="Helical" evidence="2">
    <location>
        <begin position="348"/>
        <end position="371"/>
    </location>
</feature>
<reference evidence="4" key="2">
    <citation type="submission" date="2011-02" db="EMBL/GenBank/DDBJ databases">
        <authorList>
            <person name="MacLean D."/>
        </authorList>
    </citation>
    <scope>NUCLEOTIDE SEQUENCE</scope>
</reference>
<dbReference type="CDD" id="cd00024">
    <property type="entry name" value="CD_CSD"/>
    <property type="match status" value="1"/>
</dbReference>
<dbReference type="AlphaFoldDB" id="F0WAL6"/>
<feature type="compositionally biased region" description="Low complexity" evidence="1">
    <location>
        <begin position="139"/>
        <end position="151"/>
    </location>
</feature>
<evidence type="ECO:0000259" key="3">
    <source>
        <dbReference type="PROSITE" id="PS50013"/>
    </source>
</evidence>
<name>F0WAL6_9STRA</name>
<dbReference type="InterPro" id="IPR023780">
    <property type="entry name" value="Chromo_domain"/>
</dbReference>
<dbReference type="InterPro" id="IPR016197">
    <property type="entry name" value="Chromo-like_dom_sf"/>
</dbReference>
<feature type="transmembrane region" description="Helical" evidence="2">
    <location>
        <begin position="378"/>
        <end position="394"/>
    </location>
</feature>
<feature type="transmembrane region" description="Helical" evidence="2">
    <location>
        <begin position="295"/>
        <end position="315"/>
    </location>
</feature>
<feature type="region of interest" description="Disordered" evidence="1">
    <location>
        <begin position="60"/>
        <end position="164"/>
    </location>
</feature>
<keyword evidence="2" id="KW-1133">Transmembrane helix</keyword>
<dbReference type="PROSITE" id="PS50013">
    <property type="entry name" value="CHROMO_2"/>
    <property type="match status" value="1"/>
</dbReference>
<dbReference type="Pfam" id="PF00385">
    <property type="entry name" value="Chromo"/>
    <property type="match status" value="1"/>
</dbReference>
<dbReference type="Gene3D" id="2.40.50.40">
    <property type="match status" value="1"/>
</dbReference>
<dbReference type="HOGENOM" id="CLU_054490_0_0_1"/>
<accession>F0WAL6</accession>
<proteinExistence type="predicted"/>
<sequence length="433" mass="49300">MPKIDRIIDREMRHNRVYYLVQWKGYGKENNTWESRVDLMKDGYGSVLRVFERERKKMEDIASLSDQSSVEGSPIRRGRLSGTPRKSPARRKIPARSHSRGQTRSLRRSQDPSASRSLVAEGKQSLSLNGVTPRTLEYRNSAATRSTTPTRRSPRRRDRSRGREIFESEVTKIVSKRTTVANAESSKSFRIQKFGRKMPSNYDKEPEIEEDKILNSNHKINSSKCGNILGDEAYDASAMHGKMKRGNQRRTWRHSAMYALGVVVAAVSILVTRWLRTHNHTFVEQFGSIASLVAYQGQSWLLFVVSFFAFMYTLHRKDERKFARWIAIAMTWRTAGESLLLFDTSLQYQQVALAAFGIAAIALFVSSYMVLRDHEHSNVALMLLVMGCSGLLLSDSVLLKTNNPTFVSRIIVGSISLMVVSYSSRLIQTNGFR</sequence>